<evidence type="ECO:0000313" key="8">
    <source>
        <dbReference type="EMBL" id="GGJ30137.1"/>
    </source>
</evidence>
<dbReference type="PROSITE" id="PS01064">
    <property type="entry name" value="PYRIDOX_OXIDASE"/>
    <property type="match status" value="1"/>
</dbReference>
<feature type="binding site" evidence="5">
    <location>
        <position position="85"/>
    </location>
    <ligand>
        <name>FMN</name>
        <dbReference type="ChEBI" id="CHEBI:58210"/>
    </ligand>
</feature>
<evidence type="ECO:0000256" key="5">
    <source>
        <dbReference type="HAMAP-Rule" id="MF_01629"/>
    </source>
</evidence>
<evidence type="ECO:0000256" key="3">
    <source>
        <dbReference type="ARBA" id="ARBA00022643"/>
    </source>
</evidence>
<feature type="binding site" evidence="5">
    <location>
        <begin position="143"/>
        <end position="144"/>
    </location>
    <ligand>
        <name>FMN</name>
        <dbReference type="ChEBI" id="CHEBI:58210"/>
    </ligand>
</feature>
<feature type="binding site" evidence="5">
    <location>
        <position position="126"/>
    </location>
    <ligand>
        <name>substrate</name>
    </ligand>
</feature>
<comment type="pathway">
    <text evidence="5">Cofactor metabolism; pyridoxal 5'-phosphate salvage; pyridoxal 5'-phosphate from pyridoxamine 5'-phosphate: step 1/1.</text>
</comment>
<feature type="binding site" evidence="5">
    <location>
        <position position="130"/>
    </location>
    <ligand>
        <name>substrate</name>
    </ligand>
</feature>
<comment type="similarity">
    <text evidence="1 5">Belongs to the pyridoxamine 5'-phosphate oxidase family.</text>
</comment>
<feature type="binding site" evidence="5">
    <location>
        <position position="187"/>
    </location>
    <ligand>
        <name>FMN</name>
        <dbReference type="ChEBI" id="CHEBI:58210"/>
    </ligand>
</feature>
<evidence type="ECO:0000259" key="6">
    <source>
        <dbReference type="Pfam" id="PF01243"/>
    </source>
</evidence>
<dbReference type="NCBIfam" id="TIGR00558">
    <property type="entry name" value="pdxH"/>
    <property type="match status" value="1"/>
</dbReference>
<feature type="binding site" evidence="5">
    <location>
        <position position="69"/>
    </location>
    <ligand>
        <name>substrate</name>
    </ligand>
</feature>
<feature type="domain" description="Pyridoxamine 5'-phosphate oxidase N-terminal" evidence="6">
    <location>
        <begin position="37"/>
        <end position="161"/>
    </location>
</feature>
<keyword evidence="4 5" id="KW-0560">Oxidoreductase</keyword>
<dbReference type="HAMAP" id="MF_01629">
    <property type="entry name" value="PdxH"/>
    <property type="match status" value="1"/>
</dbReference>
<keyword evidence="9" id="KW-1185">Reference proteome</keyword>
<feature type="binding site" evidence="5">
    <location>
        <position position="197"/>
    </location>
    <ligand>
        <name>FMN</name>
        <dbReference type="ChEBI" id="CHEBI:58210"/>
    </ligand>
</feature>
<dbReference type="Pfam" id="PF10590">
    <property type="entry name" value="PNP_phzG_C"/>
    <property type="match status" value="1"/>
</dbReference>
<keyword evidence="3 5" id="KW-0288">FMN</keyword>
<feature type="binding site" evidence="5">
    <location>
        <begin position="79"/>
        <end position="80"/>
    </location>
    <ligand>
        <name>FMN</name>
        <dbReference type="ChEBI" id="CHEBI:58210"/>
    </ligand>
</feature>
<dbReference type="Pfam" id="PF01243">
    <property type="entry name" value="PNPOx_N"/>
    <property type="match status" value="1"/>
</dbReference>
<evidence type="ECO:0000259" key="7">
    <source>
        <dbReference type="Pfam" id="PF10590"/>
    </source>
</evidence>
<comment type="function">
    <text evidence="5">Catalyzes the oxidation of either pyridoxine 5'-phosphate (PNP) or pyridoxamine 5'-phosphate (PMP) into pyridoxal 5'-phosphate (PLP).</text>
</comment>
<protein>
    <recommendedName>
        <fullName evidence="5">Pyridoxine/pyridoxamine 5'-phosphate oxidase</fullName>
        <ecNumber evidence="5">1.4.3.5</ecNumber>
    </recommendedName>
    <alternativeName>
        <fullName evidence="5">PNP/PMP oxidase</fullName>
        <shortName evidence="5">PNPOx</shortName>
    </alternativeName>
    <alternativeName>
        <fullName evidence="5">Pyridoxal 5'-phosphate synthase</fullName>
    </alternativeName>
</protein>
<organism evidence="8 9">
    <name type="scientific">Deinococcus roseus</name>
    <dbReference type="NCBI Taxonomy" id="392414"/>
    <lineage>
        <taxon>Bacteria</taxon>
        <taxon>Thermotogati</taxon>
        <taxon>Deinococcota</taxon>
        <taxon>Deinococci</taxon>
        <taxon>Deinococcales</taxon>
        <taxon>Deinococcaceae</taxon>
        <taxon>Deinococcus</taxon>
    </lineage>
</organism>
<evidence type="ECO:0000256" key="1">
    <source>
        <dbReference type="ARBA" id="ARBA00007301"/>
    </source>
</evidence>
<feature type="binding site" evidence="5">
    <location>
        <begin position="193"/>
        <end position="195"/>
    </location>
    <ligand>
        <name>substrate</name>
    </ligand>
</feature>
<comment type="subunit">
    <text evidence="5">Homodimer.</text>
</comment>
<dbReference type="InterPro" id="IPR019576">
    <property type="entry name" value="Pyridoxamine_oxidase_dimer_C"/>
</dbReference>
<gene>
    <name evidence="5 8" type="primary">pdxH</name>
    <name evidence="8" type="ORF">GCM10008938_15140</name>
</gene>
<dbReference type="SUPFAM" id="SSF50475">
    <property type="entry name" value="FMN-binding split barrel"/>
    <property type="match status" value="1"/>
</dbReference>
<dbReference type="Gene3D" id="2.30.110.10">
    <property type="entry name" value="Electron Transport, Fmn-binding Protein, Chain A"/>
    <property type="match status" value="1"/>
</dbReference>
<sequence length="214" mass="24535">MNDPMNDSIRDLRKEYTAASLNQVDPDPVRQFERWLQEALDSKILEPHGMVLSTANGQGRPSSRVVLLRGFDASGFVFYTNYLSRKGQELAANPQACLNFWWTELERQVRIEGHIEKVSPEESDAYFASRPAESQLSAASSSQSQVIESKEVLYDRVDALKAQHPEGIPRPEHWGGYRLVPDYFEFWQGGPARLHDRFVFTRTEHGWQIDRLAP</sequence>
<proteinExistence type="inferred from homology"/>
<feature type="binding site" evidence="5">
    <location>
        <position position="134"/>
    </location>
    <ligand>
        <name>substrate</name>
    </ligand>
</feature>
<dbReference type="NCBIfam" id="NF004231">
    <property type="entry name" value="PRK05679.1"/>
    <property type="match status" value="1"/>
</dbReference>
<comment type="cofactor">
    <cofactor evidence="5">
        <name>FMN</name>
        <dbReference type="ChEBI" id="CHEBI:58210"/>
    </cofactor>
    <text evidence="5">Binds 1 FMN per subunit.</text>
</comment>
<dbReference type="InterPro" id="IPR000659">
    <property type="entry name" value="Pyridox_Oxase"/>
</dbReference>
<feature type="binding site" evidence="5">
    <location>
        <begin position="64"/>
        <end position="69"/>
    </location>
    <ligand>
        <name>FMN</name>
        <dbReference type="ChEBI" id="CHEBI:58210"/>
    </ligand>
</feature>
<dbReference type="InterPro" id="IPR012349">
    <property type="entry name" value="Split_barrel_FMN-bd"/>
</dbReference>
<dbReference type="PIRSF" id="PIRSF000190">
    <property type="entry name" value="Pyd_amn-ph_oxd"/>
    <property type="match status" value="1"/>
</dbReference>
<dbReference type="EC" id="1.4.3.5" evidence="5"/>
<comment type="pathway">
    <text evidence="5">Cofactor metabolism; pyridoxal 5'-phosphate salvage; pyridoxal 5'-phosphate from pyridoxine 5'-phosphate: step 1/1.</text>
</comment>
<name>A0ABQ2CXA5_9DEIO</name>
<dbReference type="EMBL" id="BMOD01000004">
    <property type="protein sequence ID" value="GGJ30137.1"/>
    <property type="molecule type" value="Genomic_DNA"/>
</dbReference>
<evidence type="ECO:0000256" key="2">
    <source>
        <dbReference type="ARBA" id="ARBA00022630"/>
    </source>
</evidence>
<dbReference type="PANTHER" id="PTHR10851">
    <property type="entry name" value="PYRIDOXINE-5-PHOSPHATE OXIDASE"/>
    <property type="match status" value="1"/>
</dbReference>
<comment type="catalytic activity">
    <reaction evidence="5">
        <text>pyridoxamine 5'-phosphate + O2 + H2O = pyridoxal 5'-phosphate + H2O2 + NH4(+)</text>
        <dbReference type="Rhea" id="RHEA:15817"/>
        <dbReference type="ChEBI" id="CHEBI:15377"/>
        <dbReference type="ChEBI" id="CHEBI:15379"/>
        <dbReference type="ChEBI" id="CHEBI:16240"/>
        <dbReference type="ChEBI" id="CHEBI:28938"/>
        <dbReference type="ChEBI" id="CHEBI:58451"/>
        <dbReference type="ChEBI" id="CHEBI:597326"/>
        <dbReference type="EC" id="1.4.3.5"/>
    </reaction>
</comment>
<evidence type="ECO:0000313" key="9">
    <source>
        <dbReference type="Proteomes" id="UP000632222"/>
    </source>
</evidence>
<evidence type="ECO:0000256" key="4">
    <source>
        <dbReference type="ARBA" id="ARBA00023002"/>
    </source>
</evidence>
<feature type="binding site" evidence="5">
    <location>
        <position position="86"/>
    </location>
    <ligand>
        <name>FMN</name>
        <dbReference type="ChEBI" id="CHEBI:58210"/>
    </ligand>
</feature>
<feature type="binding site" evidence="5">
    <location>
        <position position="108"/>
    </location>
    <ligand>
        <name>FMN</name>
        <dbReference type="ChEBI" id="CHEBI:58210"/>
    </ligand>
</feature>
<dbReference type="PANTHER" id="PTHR10851:SF0">
    <property type="entry name" value="PYRIDOXINE-5'-PHOSPHATE OXIDASE"/>
    <property type="match status" value="1"/>
</dbReference>
<dbReference type="Proteomes" id="UP000632222">
    <property type="component" value="Unassembled WGS sequence"/>
</dbReference>
<keyword evidence="2 5" id="KW-0285">Flavoprotein</keyword>
<dbReference type="RefSeq" id="WP_229684677.1">
    <property type="nucleotide sequence ID" value="NZ_BMOD01000004.1"/>
</dbReference>
<dbReference type="InterPro" id="IPR011576">
    <property type="entry name" value="Pyridox_Oxase_N"/>
</dbReference>
<accession>A0ABQ2CXA5</accession>
<comment type="catalytic activity">
    <reaction evidence="5">
        <text>pyridoxine 5'-phosphate + O2 = pyridoxal 5'-phosphate + H2O2</text>
        <dbReference type="Rhea" id="RHEA:15149"/>
        <dbReference type="ChEBI" id="CHEBI:15379"/>
        <dbReference type="ChEBI" id="CHEBI:16240"/>
        <dbReference type="ChEBI" id="CHEBI:58589"/>
        <dbReference type="ChEBI" id="CHEBI:597326"/>
        <dbReference type="EC" id="1.4.3.5"/>
    </reaction>
</comment>
<keyword evidence="5" id="KW-0664">Pyridoxine biosynthesis</keyword>
<comment type="caution">
    <text evidence="8">The sequence shown here is derived from an EMBL/GenBank/DDBJ whole genome shotgun (WGS) entry which is preliminary data.</text>
</comment>
<feature type="domain" description="Pyridoxine 5'-phosphate oxidase dimerisation C-terminal" evidence="7">
    <location>
        <begin position="174"/>
        <end position="214"/>
    </location>
</feature>
<reference evidence="9" key="1">
    <citation type="journal article" date="2019" name="Int. J. Syst. Evol. Microbiol.">
        <title>The Global Catalogue of Microorganisms (GCM) 10K type strain sequencing project: providing services to taxonomists for standard genome sequencing and annotation.</title>
        <authorList>
            <consortium name="The Broad Institute Genomics Platform"/>
            <consortium name="The Broad Institute Genome Sequencing Center for Infectious Disease"/>
            <person name="Wu L."/>
            <person name="Ma J."/>
        </authorList>
    </citation>
    <scope>NUCLEOTIDE SEQUENCE [LARGE SCALE GENOMIC DNA]</scope>
    <source>
        <strain evidence="9">JCM 14370</strain>
    </source>
</reference>
<dbReference type="InterPro" id="IPR019740">
    <property type="entry name" value="Pyridox_Oxase_CS"/>
</dbReference>